<proteinExistence type="predicted"/>
<dbReference type="InterPro" id="IPR036732">
    <property type="entry name" value="AFP_Neu5c_C_sf"/>
</dbReference>
<dbReference type="NCBIfam" id="TIGR03569">
    <property type="entry name" value="NeuB_NnaB"/>
    <property type="match status" value="1"/>
</dbReference>
<dbReference type="AlphaFoldDB" id="A0A382UHR5"/>
<dbReference type="InterPro" id="IPR051690">
    <property type="entry name" value="PseI-like"/>
</dbReference>
<dbReference type="Pfam" id="PF03102">
    <property type="entry name" value="NeuB"/>
    <property type="match status" value="1"/>
</dbReference>
<dbReference type="EMBL" id="UINC01144369">
    <property type="protein sequence ID" value="SVD33834.1"/>
    <property type="molecule type" value="Genomic_DNA"/>
</dbReference>
<dbReference type="CDD" id="cd11615">
    <property type="entry name" value="SAF_NeuB_like"/>
    <property type="match status" value="1"/>
</dbReference>
<feature type="domain" description="AFP-like" evidence="1">
    <location>
        <begin position="244"/>
        <end position="293"/>
    </location>
</feature>
<dbReference type="InterPro" id="IPR013974">
    <property type="entry name" value="SAF"/>
</dbReference>
<gene>
    <name evidence="2" type="ORF">METZ01_LOCUS386688</name>
</gene>
<dbReference type="InterPro" id="IPR020007">
    <property type="entry name" value="NeuB/NeuA"/>
</dbReference>
<organism evidence="2">
    <name type="scientific">marine metagenome</name>
    <dbReference type="NCBI Taxonomy" id="408172"/>
    <lineage>
        <taxon>unclassified sequences</taxon>
        <taxon>metagenomes</taxon>
        <taxon>ecological metagenomes</taxon>
    </lineage>
</organism>
<sequence length="293" mass="32190">QTSVPKLLTSKHAFKADYALTSTDPGESMLEMCEKLALSFEDCIVLRDHAKKIGVGFLSSPFDIPSAKFLSKLGLDCIKIPSGEINNLPYMRVIGKMNKDLIMSTGMAKMSEVEDALEILIQSGTKKENITVLHCNTEYPTPFRDVNLNAMLAIKEKFQVEVGYSDHSVGIEVAIAAVALGARIIEKHFTLDRNMEGPDHQASAEPQELKAMVKAIRNIEKAMGDGIKRASSSEEKNIAVARKSIVAACKIKKGEIFSEDNLTAKRPAIGVSPMKWDQFIGKPSQQDYDADDL</sequence>
<accession>A0A382UHR5</accession>
<dbReference type="PANTHER" id="PTHR42966:SF1">
    <property type="entry name" value="SIALIC ACID SYNTHASE"/>
    <property type="match status" value="1"/>
</dbReference>
<dbReference type="InterPro" id="IPR057736">
    <property type="entry name" value="SAF_PseI/NeuA/NeuB"/>
</dbReference>
<dbReference type="GO" id="GO:0016051">
    <property type="term" value="P:carbohydrate biosynthetic process"/>
    <property type="evidence" value="ECO:0007669"/>
    <property type="project" value="InterPro"/>
</dbReference>
<dbReference type="PANTHER" id="PTHR42966">
    <property type="entry name" value="N-ACETYLNEURAMINATE SYNTHASE"/>
    <property type="match status" value="1"/>
</dbReference>
<dbReference type="SUPFAM" id="SSF51569">
    <property type="entry name" value="Aldolase"/>
    <property type="match status" value="1"/>
</dbReference>
<dbReference type="PROSITE" id="PS50844">
    <property type="entry name" value="AFP_LIKE"/>
    <property type="match status" value="1"/>
</dbReference>
<feature type="non-terminal residue" evidence="2">
    <location>
        <position position="1"/>
    </location>
</feature>
<dbReference type="GO" id="GO:0047444">
    <property type="term" value="F:N-acylneuraminate-9-phosphate synthase activity"/>
    <property type="evidence" value="ECO:0007669"/>
    <property type="project" value="TreeGrafter"/>
</dbReference>
<feature type="non-terminal residue" evidence="2">
    <location>
        <position position="293"/>
    </location>
</feature>
<dbReference type="InterPro" id="IPR013132">
    <property type="entry name" value="PseI/NeuA/B-like_N"/>
</dbReference>
<dbReference type="Pfam" id="PF08666">
    <property type="entry name" value="SAF"/>
    <property type="match status" value="1"/>
</dbReference>
<dbReference type="InterPro" id="IPR013785">
    <property type="entry name" value="Aldolase_TIM"/>
</dbReference>
<dbReference type="Gene3D" id="3.20.20.70">
    <property type="entry name" value="Aldolase class I"/>
    <property type="match status" value="1"/>
</dbReference>
<reference evidence="2" key="1">
    <citation type="submission" date="2018-05" db="EMBL/GenBank/DDBJ databases">
        <authorList>
            <person name="Lanie J.A."/>
            <person name="Ng W.-L."/>
            <person name="Kazmierczak K.M."/>
            <person name="Andrzejewski T.M."/>
            <person name="Davidsen T.M."/>
            <person name="Wayne K.J."/>
            <person name="Tettelin H."/>
            <person name="Glass J.I."/>
            <person name="Rusch D."/>
            <person name="Podicherti R."/>
            <person name="Tsui H.-C.T."/>
            <person name="Winkler M.E."/>
        </authorList>
    </citation>
    <scope>NUCLEOTIDE SEQUENCE</scope>
</reference>
<protein>
    <recommendedName>
        <fullName evidence="1">AFP-like domain-containing protein</fullName>
    </recommendedName>
</protein>
<dbReference type="Gene3D" id="3.90.1210.10">
    <property type="entry name" value="Antifreeze-like/N-acetylneuraminic acid synthase C-terminal domain"/>
    <property type="match status" value="1"/>
</dbReference>
<dbReference type="InterPro" id="IPR006190">
    <property type="entry name" value="SAF_AFP_Neu5Ac"/>
</dbReference>
<name>A0A382UHR5_9ZZZZ</name>
<evidence type="ECO:0000259" key="1">
    <source>
        <dbReference type="PROSITE" id="PS50844"/>
    </source>
</evidence>
<evidence type="ECO:0000313" key="2">
    <source>
        <dbReference type="EMBL" id="SVD33834.1"/>
    </source>
</evidence>
<dbReference type="SUPFAM" id="SSF51269">
    <property type="entry name" value="AFP III-like domain"/>
    <property type="match status" value="1"/>
</dbReference>